<proteinExistence type="predicted"/>
<feature type="transmembrane region" description="Helical" evidence="1">
    <location>
        <begin position="206"/>
        <end position="227"/>
    </location>
</feature>
<evidence type="ECO:0000313" key="2">
    <source>
        <dbReference type="EMBL" id="OGG73758.1"/>
    </source>
</evidence>
<evidence type="ECO:0008006" key="4">
    <source>
        <dbReference type="Google" id="ProtNLM"/>
    </source>
</evidence>
<dbReference type="AlphaFoldDB" id="A0A1F6EJE8"/>
<keyword evidence="1" id="KW-0812">Transmembrane</keyword>
<name>A0A1F6EJE8_9BACT</name>
<protein>
    <recommendedName>
        <fullName evidence="4">EamA domain-containing protein</fullName>
    </recommendedName>
</protein>
<keyword evidence="1" id="KW-1133">Transmembrane helix</keyword>
<dbReference type="STRING" id="1798513.A3A40_01550"/>
<dbReference type="Proteomes" id="UP000178427">
    <property type="component" value="Unassembled WGS sequence"/>
</dbReference>
<feature type="transmembrane region" description="Helical" evidence="1">
    <location>
        <begin position="145"/>
        <end position="163"/>
    </location>
</feature>
<feature type="transmembrane region" description="Helical" evidence="1">
    <location>
        <begin position="175"/>
        <end position="194"/>
    </location>
</feature>
<feature type="transmembrane region" description="Helical" evidence="1">
    <location>
        <begin position="67"/>
        <end position="88"/>
    </location>
</feature>
<evidence type="ECO:0000313" key="3">
    <source>
        <dbReference type="Proteomes" id="UP000178427"/>
    </source>
</evidence>
<dbReference type="EMBL" id="MFMA01000039">
    <property type="protein sequence ID" value="OGG73758.1"/>
    <property type="molecule type" value="Genomic_DNA"/>
</dbReference>
<dbReference type="InterPro" id="IPR037185">
    <property type="entry name" value="EmrE-like"/>
</dbReference>
<feature type="transmembrane region" description="Helical" evidence="1">
    <location>
        <begin position="32"/>
        <end position="55"/>
    </location>
</feature>
<organism evidence="2 3">
    <name type="scientific">Candidatus Kaiserbacteria bacterium RIFCSPLOWO2_01_FULL_54_20</name>
    <dbReference type="NCBI Taxonomy" id="1798513"/>
    <lineage>
        <taxon>Bacteria</taxon>
        <taxon>Candidatus Kaiseribacteriota</taxon>
    </lineage>
</organism>
<evidence type="ECO:0000256" key="1">
    <source>
        <dbReference type="SAM" id="Phobius"/>
    </source>
</evidence>
<comment type="caution">
    <text evidence="2">The sequence shown here is derived from an EMBL/GenBank/DDBJ whole genome shotgun (WGS) entry which is preliminary data.</text>
</comment>
<keyword evidence="1" id="KW-0472">Membrane</keyword>
<dbReference type="SUPFAM" id="SSF103481">
    <property type="entry name" value="Multidrug resistance efflux transporter EmrE"/>
    <property type="match status" value="1"/>
</dbReference>
<gene>
    <name evidence="2" type="ORF">A3A40_01550</name>
</gene>
<feature type="transmembrane region" description="Helical" evidence="1">
    <location>
        <begin position="95"/>
        <end position="114"/>
    </location>
</feature>
<sequence>MLGVLLAGISSAFDEIADSIGKRRISAGLESYYTFGFLTQFLSALSITAIGFFFADLNFSPESLPTFIPRVLIAVLMMQLAVVAIAKVDRGVFGFIRLATIPLLLVADVMLGYSLAAKQILGIILIVIPIGILFYSNLSKKKGMFLVLSVAILAAIDISLYKYDITHFNSVESEQAITSLIIALYFFLTATLIRGENPLSFLREKIYMVQTGSSGIAYVVNSFAYLYAPASVITTAFRGFSVLFSILAGTFYFKERGFLVRATLFGVILAGLILLI</sequence>
<feature type="transmembrane region" description="Helical" evidence="1">
    <location>
        <begin position="120"/>
        <end position="138"/>
    </location>
</feature>
<reference evidence="2 3" key="1">
    <citation type="journal article" date="2016" name="Nat. Commun.">
        <title>Thousands of microbial genomes shed light on interconnected biogeochemical processes in an aquifer system.</title>
        <authorList>
            <person name="Anantharaman K."/>
            <person name="Brown C.T."/>
            <person name="Hug L.A."/>
            <person name="Sharon I."/>
            <person name="Castelle C.J."/>
            <person name="Probst A.J."/>
            <person name="Thomas B.C."/>
            <person name="Singh A."/>
            <person name="Wilkins M.J."/>
            <person name="Karaoz U."/>
            <person name="Brodie E.L."/>
            <person name="Williams K.H."/>
            <person name="Hubbard S.S."/>
            <person name="Banfield J.F."/>
        </authorList>
    </citation>
    <scope>NUCLEOTIDE SEQUENCE [LARGE SCALE GENOMIC DNA]</scope>
</reference>
<feature type="transmembrane region" description="Helical" evidence="1">
    <location>
        <begin position="258"/>
        <end position="275"/>
    </location>
</feature>
<accession>A0A1F6EJE8</accession>